<dbReference type="SUPFAM" id="SSF88713">
    <property type="entry name" value="Glycoside hydrolase/deacetylase"/>
    <property type="match status" value="1"/>
</dbReference>
<dbReference type="Proteomes" id="UP000321513">
    <property type="component" value="Unassembled WGS sequence"/>
</dbReference>
<dbReference type="PANTHER" id="PTHR30292:SF0">
    <property type="entry name" value="5-OXOPROLINASE SUBUNIT A"/>
    <property type="match status" value="1"/>
</dbReference>
<dbReference type="NCBIfam" id="NF003816">
    <property type="entry name" value="PRK05406.1-5"/>
    <property type="match status" value="1"/>
</dbReference>
<dbReference type="Gene3D" id="3.20.20.370">
    <property type="entry name" value="Glycoside hydrolase/deacetylase"/>
    <property type="match status" value="1"/>
</dbReference>
<name>A0A512BI08_9BACT</name>
<accession>A0A512BI08</accession>
<dbReference type="CDD" id="cd10787">
    <property type="entry name" value="LamB_YcsF_like"/>
    <property type="match status" value="1"/>
</dbReference>
<dbReference type="GO" id="GO:0005975">
    <property type="term" value="P:carbohydrate metabolic process"/>
    <property type="evidence" value="ECO:0007669"/>
    <property type="project" value="InterPro"/>
</dbReference>
<organism evidence="1 2">
    <name type="scientific">Segetibacter aerophilus</name>
    <dbReference type="NCBI Taxonomy" id="670293"/>
    <lineage>
        <taxon>Bacteria</taxon>
        <taxon>Pseudomonadati</taxon>
        <taxon>Bacteroidota</taxon>
        <taxon>Chitinophagia</taxon>
        <taxon>Chitinophagales</taxon>
        <taxon>Chitinophagaceae</taxon>
        <taxon>Segetibacter</taxon>
    </lineage>
</organism>
<dbReference type="InterPro" id="IPR005501">
    <property type="entry name" value="LamB/YcsF/PxpA-like"/>
</dbReference>
<evidence type="ECO:0000313" key="1">
    <source>
        <dbReference type="EMBL" id="GEO11505.1"/>
    </source>
</evidence>
<reference evidence="1 2" key="1">
    <citation type="submission" date="2019-07" db="EMBL/GenBank/DDBJ databases">
        <title>Whole genome shotgun sequence of Segetibacter aerophilus NBRC 106135.</title>
        <authorList>
            <person name="Hosoyama A."/>
            <person name="Uohara A."/>
            <person name="Ohji S."/>
            <person name="Ichikawa N."/>
        </authorList>
    </citation>
    <scope>NUCLEOTIDE SEQUENCE [LARGE SCALE GENOMIC DNA]</scope>
    <source>
        <strain evidence="1 2">NBRC 106135</strain>
    </source>
</reference>
<proteinExistence type="predicted"/>
<dbReference type="AlphaFoldDB" id="A0A512BI08"/>
<protein>
    <submittedName>
        <fullName evidence="1">UPF0271 protein</fullName>
    </submittedName>
</protein>
<dbReference type="PANTHER" id="PTHR30292">
    <property type="entry name" value="UNCHARACTERIZED PROTEIN YBGL-RELATED"/>
    <property type="match status" value="1"/>
</dbReference>
<dbReference type="InterPro" id="IPR011330">
    <property type="entry name" value="Glyco_hydro/deAcase_b/a-brl"/>
</dbReference>
<sequence>MGEGIGNDAAIIPYITSANIACGYHAGDEKTMYNTVMLAKKFGVAIGAHPSFADRENFGRTEMKGVSTQQVYDLVTKQLRILQKIVLQCDAQLHHLKPHGALYNMAARDASLAAAIARALNDFDVHLVLIGLSGSQLITQAKAMGIKTASEVFADRTYQEDGSLTPRNQNNALIHDEEQSLKQVLRMLKSGKVTTVSGTEISIIAETICIHGDGKNAVAFAKSIHDQLKAEGIEMKAV</sequence>
<dbReference type="Pfam" id="PF03746">
    <property type="entry name" value="LamB_YcsF"/>
    <property type="match status" value="1"/>
</dbReference>
<keyword evidence="2" id="KW-1185">Reference proteome</keyword>
<gene>
    <name evidence="1" type="ORF">SAE01_40010</name>
</gene>
<dbReference type="EMBL" id="BJYT01000022">
    <property type="protein sequence ID" value="GEO11505.1"/>
    <property type="molecule type" value="Genomic_DNA"/>
</dbReference>
<dbReference type="NCBIfam" id="NF003814">
    <property type="entry name" value="PRK05406.1-3"/>
    <property type="match status" value="1"/>
</dbReference>
<comment type="caution">
    <text evidence="1">The sequence shown here is derived from an EMBL/GenBank/DDBJ whole genome shotgun (WGS) entry which is preliminary data.</text>
</comment>
<evidence type="ECO:0000313" key="2">
    <source>
        <dbReference type="Proteomes" id="UP000321513"/>
    </source>
</evidence>